<dbReference type="SMART" id="SM00331">
    <property type="entry name" value="PP2C_SIG"/>
    <property type="match status" value="1"/>
</dbReference>
<dbReference type="EMBL" id="BSDY01000014">
    <property type="protein sequence ID" value="GLI57173.1"/>
    <property type="molecule type" value="Genomic_DNA"/>
</dbReference>
<dbReference type="RefSeq" id="WP_281836655.1">
    <property type="nucleotide sequence ID" value="NZ_BSDY01000014.1"/>
</dbReference>
<comment type="caution">
    <text evidence="2">The sequence shown here is derived from an EMBL/GenBank/DDBJ whole genome shotgun (WGS) entry which is preliminary data.</text>
</comment>
<keyword evidence="3" id="KW-1185">Reference proteome</keyword>
<dbReference type="Gene3D" id="3.60.40.10">
    <property type="entry name" value="PPM-type phosphatase domain"/>
    <property type="match status" value="1"/>
</dbReference>
<accession>A0A9W6GL91</accession>
<dbReference type="AlphaFoldDB" id="A0A9W6GL91"/>
<evidence type="ECO:0000313" key="3">
    <source>
        <dbReference type="Proteomes" id="UP001144471"/>
    </source>
</evidence>
<sequence>MMEYYIDASYRSLNKKGEELCGDNVEYIKTEDGCIMVLSDGLGSGVKANILATLTSKIAVTMLMEGSTIDETMETIVNTLPECKVRKLAYSTFTIIKLSDNGECYMVEYDNPPCFFYRNGCDLPIDKVERHINGKTIYESNFRFLPGDLLTVVSDGAVHAGVGELLNLGWQWDSINDFLRGMSQKKFARDIANGLLEVCNTLYDGKPGDDTTVLAIKLQPVKYVNLFTGPPKDSTLDWLMVDILHRAPGMKILCGGTTANIVASHWKKEIQIDLSGYSPDSLPPVGHLEGVDLVTEGLITLSRTVDYLREYKTFSTAITQDDGAGILARHLLYDASHVNIYAGTAVNPAHQNPDFPLSFNIKLKIVKDLVKILHSLDKKVVLDYL</sequence>
<evidence type="ECO:0000259" key="1">
    <source>
        <dbReference type="SMART" id="SM00331"/>
    </source>
</evidence>
<reference evidence="2" key="1">
    <citation type="submission" date="2022-12" db="EMBL/GenBank/DDBJ databases">
        <title>Reference genome sequencing for broad-spectrum identification of bacterial and archaeal isolates by mass spectrometry.</title>
        <authorList>
            <person name="Sekiguchi Y."/>
            <person name="Tourlousse D.M."/>
        </authorList>
    </citation>
    <scope>NUCLEOTIDE SEQUENCE</scope>
    <source>
        <strain evidence="2">10succ1</strain>
    </source>
</reference>
<gene>
    <name evidence="2" type="ORF">PM10SUCC1_26870</name>
</gene>
<feature type="domain" description="PPM-type phosphatase" evidence="1">
    <location>
        <begin position="5"/>
        <end position="218"/>
    </location>
</feature>
<name>A0A9W6GL91_9FUSO</name>
<dbReference type="Proteomes" id="UP001144471">
    <property type="component" value="Unassembled WGS sequence"/>
</dbReference>
<dbReference type="SUPFAM" id="SSF81606">
    <property type="entry name" value="PP2C-like"/>
    <property type="match status" value="1"/>
</dbReference>
<organism evidence="2 3">
    <name type="scientific">Propionigenium maris DSM 9537</name>
    <dbReference type="NCBI Taxonomy" id="1123000"/>
    <lineage>
        <taxon>Bacteria</taxon>
        <taxon>Fusobacteriati</taxon>
        <taxon>Fusobacteriota</taxon>
        <taxon>Fusobacteriia</taxon>
        <taxon>Fusobacteriales</taxon>
        <taxon>Fusobacteriaceae</taxon>
        <taxon>Propionigenium</taxon>
    </lineage>
</organism>
<dbReference type="Pfam" id="PF07228">
    <property type="entry name" value="SpoIIE"/>
    <property type="match status" value="1"/>
</dbReference>
<proteinExistence type="predicted"/>
<protein>
    <submittedName>
        <fullName evidence="2">Serine/threonine phosphatase</fullName>
    </submittedName>
</protein>
<dbReference type="InterPro" id="IPR001932">
    <property type="entry name" value="PPM-type_phosphatase-like_dom"/>
</dbReference>
<dbReference type="InterPro" id="IPR036457">
    <property type="entry name" value="PPM-type-like_dom_sf"/>
</dbReference>
<evidence type="ECO:0000313" key="2">
    <source>
        <dbReference type="EMBL" id="GLI57173.1"/>
    </source>
</evidence>